<dbReference type="SUPFAM" id="SSF53187">
    <property type="entry name" value="Zn-dependent exopeptidases"/>
    <property type="match status" value="1"/>
</dbReference>
<gene>
    <name evidence="2" type="ORF">ENJ10_03205</name>
</gene>
<dbReference type="Proteomes" id="UP000886005">
    <property type="component" value="Unassembled WGS sequence"/>
</dbReference>
<sequence length="1018" mass="114187">MIKSTLSARPAILFGLFFLSLLWNGCRPEFRSRGISYDYSTMDKETARVHREVETFLYLIDTEKYPINLHPATRIDSIRVDRKNRALTIWLNKEFSFSPFREDNVAALYTELGKTLSDPYKKYSLLMRSMDIPVEQLVPNYYRQTFPTDSARLAVKEKRPAPIVRPAERTGPGKGLYGNNIALWHSHGWYYDQGRDRWMWQRARLFGTVEDLMPGAFTIPYLIPMLEKAGANVFVPRERDINASSVIVDNDTVEQDRPFSYSENRQGRHGSWRTGATPGYGRPAPFLSGTQNPFRLGSWRHTRSDSVKSAWIRWTPSLPDSGYYAVYISYHADSSHVDDARYRVYHAGGHSDFLVNQQIGGGTWIYLGTFKFNAGYNPQNGSVELTNRSARPGRIVSADAVKFGGGMGHIIRNGSSSGRPAYTEGARYWMQAAGFPDSLVYNLNDNQNDYKDDYQGRGEWANYLHGAPAGPNRDRSRGLGIPIDLSLAFHTDAGITRSDTAIGTLLIYSLTGADTLTVFPDGRSRLASRDFSDILQTQVVEDIRALYDPTWPRRSLREAQYSEAYRPNIPAALLELLSHQNWADSRFMLDPRFRFDVSRAIYKAMLRFIASAEQRDYVVAPLPVNHFSARLDEQGNIVLSWQAVVDPLEETAVPTAYRIYTRIDDGGFDDGVISTRPAYTHTNPEKGHIYSFKVCALNEGGESLPSEILSVGLRTEPAPTLLVVNGFDRISGPATLSDRTLSGFDYSSDNGVPDRYDLSFTGEQFDYLRRAPFVSNDRPGHGASYADAETKIIAGNTFDYPYVHGRSIFKAGYNFVSASDEALTSGQIKAGDYPLIDLIMGEEKSTSWPRAEMDTLRGIAFTVFPAAMKRVLRRYLAAGGSLLLSGAYIGSDLFRGHAAYDDALFARDVLKFRWVTGHAARTGRVFSTRAAANLGPPELRYNSGWSDKIYRVEAPDAIRGVNGGQTAWRFAENGFGAGTIYKKDYGVAALTFPLETLVSERQRDKLIKALIDYLLEKE</sequence>
<dbReference type="AlphaFoldDB" id="A0A7V1PTT3"/>
<dbReference type="Pfam" id="PF25275">
    <property type="entry name" value="Golvesin_C"/>
    <property type="match status" value="1"/>
</dbReference>
<dbReference type="Gene3D" id="3.40.630.40">
    <property type="entry name" value="Zn-dependent exopeptidases"/>
    <property type="match status" value="1"/>
</dbReference>
<protein>
    <submittedName>
        <fullName evidence="2">Xanthan lyase</fullName>
    </submittedName>
</protein>
<dbReference type="PROSITE" id="PS50853">
    <property type="entry name" value="FN3"/>
    <property type="match status" value="1"/>
</dbReference>
<dbReference type="InterPro" id="IPR036116">
    <property type="entry name" value="FN3_sf"/>
</dbReference>
<dbReference type="SUPFAM" id="SSF49265">
    <property type="entry name" value="Fibronectin type III"/>
    <property type="match status" value="1"/>
</dbReference>
<dbReference type="SMART" id="SM00060">
    <property type="entry name" value="FN3"/>
    <property type="match status" value="1"/>
</dbReference>
<dbReference type="InterPro" id="IPR003961">
    <property type="entry name" value="FN3_dom"/>
</dbReference>
<dbReference type="InterPro" id="IPR013783">
    <property type="entry name" value="Ig-like_fold"/>
</dbReference>
<accession>A0A7V1PTT3</accession>
<dbReference type="EMBL" id="DRLD01000088">
    <property type="protein sequence ID" value="HED09672.1"/>
    <property type="molecule type" value="Genomic_DNA"/>
</dbReference>
<comment type="caution">
    <text evidence="2">The sequence shown here is derived from an EMBL/GenBank/DDBJ whole genome shotgun (WGS) entry which is preliminary data.</text>
</comment>
<feature type="domain" description="Fibronectin type-III" evidence="1">
    <location>
        <begin position="620"/>
        <end position="718"/>
    </location>
</feature>
<dbReference type="GO" id="GO:0016829">
    <property type="term" value="F:lyase activity"/>
    <property type="evidence" value="ECO:0007669"/>
    <property type="project" value="UniProtKB-KW"/>
</dbReference>
<name>A0A7V1PTT3_CALAY</name>
<dbReference type="InterPro" id="IPR033803">
    <property type="entry name" value="CBD-like_Golvesin-Xly"/>
</dbReference>
<reference evidence="2" key="1">
    <citation type="journal article" date="2020" name="mSystems">
        <title>Genome- and Community-Level Interaction Insights into Carbon Utilization and Element Cycling Functions of Hydrothermarchaeota in Hydrothermal Sediment.</title>
        <authorList>
            <person name="Zhou Z."/>
            <person name="Liu Y."/>
            <person name="Xu W."/>
            <person name="Pan J."/>
            <person name="Luo Z.H."/>
            <person name="Li M."/>
        </authorList>
    </citation>
    <scope>NUCLEOTIDE SEQUENCE [LARGE SCALE GENOMIC DNA]</scope>
    <source>
        <strain evidence="2">HyVt-456</strain>
    </source>
</reference>
<proteinExistence type="predicted"/>
<dbReference type="CDD" id="cd00063">
    <property type="entry name" value="FN3"/>
    <property type="match status" value="1"/>
</dbReference>
<dbReference type="Gene3D" id="2.60.40.10">
    <property type="entry name" value="Immunoglobulins"/>
    <property type="match status" value="1"/>
</dbReference>
<organism evidence="2">
    <name type="scientific">Caldithrix abyssi</name>
    <dbReference type="NCBI Taxonomy" id="187145"/>
    <lineage>
        <taxon>Bacteria</taxon>
        <taxon>Pseudomonadati</taxon>
        <taxon>Calditrichota</taxon>
        <taxon>Calditrichia</taxon>
        <taxon>Calditrichales</taxon>
        <taxon>Calditrichaceae</taxon>
        <taxon>Caldithrix</taxon>
    </lineage>
</organism>
<keyword evidence="2" id="KW-0456">Lyase</keyword>
<evidence type="ECO:0000259" key="1">
    <source>
        <dbReference type="PROSITE" id="PS50853"/>
    </source>
</evidence>
<evidence type="ECO:0000313" key="2">
    <source>
        <dbReference type="EMBL" id="HED09672.1"/>
    </source>
</evidence>